<keyword evidence="2" id="KW-1185">Reference proteome</keyword>
<evidence type="ECO:0000313" key="1">
    <source>
        <dbReference type="EMBL" id="TDU28607.1"/>
    </source>
</evidence>
<gene>
    <name evidence="1" type="ORF">DFR24_2982</name>
</gene>
<protein>
    <submittedName>
        <fullName evidence="1">Thermostable hemolysin</fullName>
    </submittedName>
</protein>
<comment type="caution">
    <text evidence="1">The sequence shown here is derived from an EMBL/GenBank/DDBJ whole genome shotgun (WGS) entry which is preliminary data.</text>
</comment>
<proteinExistence type="predicted"/>
<dbReference type="Pfam" id="PF12261">
    <property type="entry name" value="T_hemolysin"/>
    <property type="match status" value="1"/>
</dbReference>
<evidence type="ECO:0000313" key="2">
    <source>
        <dbReference type="Proteomes" id="UP000295341"/>
    </source>
</evidence>
<dbReference type="AlphaFoldDB" id="A0A4R7P4I2"/>
<accession>A0A4R7P4I2</accession>
<dbReference type="Proteomes" id="UP000295341">
    <property type="component" value="Unassembled WGS sequence"/>
</dbReference>
<sequence length="249" mass="26675">MKVGPVLPNTMFAPPADSNFASAITLSRESPDAIPPPLRPSTGACTTLVEASTDRRGALESFVAQRFFEVYGARIHAFLPRLFGAQDRRGALAAVFGLRGADQGPLFLEQYLDAPVEILVAASFGRHAGRRQIAEVGNLAGASPGALRSLIPTLTHRLQDEGYRFVAFTGSARLCNGFSRLGLPLRVVAPAPPERLPEAERALWGRYYDHQPSVMLGDVDLGVELLSALADRPAELRAQLAPLARVGAP</sequence>
<reference evidence="1 2" key="1">
    <citation type="submission" date="2019-03" db="EMBL/GenBank/DDBJ databases">
        <title>Genomic Encyclopedia of Type Strains, Phase IV (KMG-IV): sequencing the most valuable type-strain genomes for metagenomic binning, comparative biology and taxonomic classification.</title>
        <authorList>
            <person name="Goeker M."/>
        </authorList>
    </citation>
    <scope>NUCLEOTIDE SEQUENCE [LARGE SCALE GENOMIC DNA]</scope>
    <source>
        <strain evidence="1 2">DSM 26377</strain>
    </source>
</reference>
<dbReference type="InterPro" id="IPR022050">
    <property type="entry name" value="T_hemolysin"/>
</dbReference>
<organism evidence="1 2">
    <name type="scientific">Panacagrimonas perspica</name>
    <dbReference type="NCBI Taxonomy" id="381431"/>
    <lineage>
        <taxon>Bacteria</taxon>
        <taxon>Pseudomonadati</taxon>
        <taxon>Pseudomonadota</taxon>
        <taxon>Gammaproteobacteria</taxon>
        <taxon>Nevskiales</taxon>
        <taxon>Nevskiaceae</taxon>
        <taxon>Panacagrimonas</taxon>
    </lineage>
</organism>
<dbReference type="EMBL" id="SOBT01000009">
    <property type="protein sequence ID" value="TDU28607.1"/>
    <property type="molecule type" value="Genomic_DNA"/>
</dbReference>
<name>A0A4R7P4I2_9GAMM</name>